<dbReference type="KEGG" id="tom:BWR18_08620"/>
<dbReference type="Pfam" id="PF09585">
    <property type="entry name" value="Lin0512_fam"/>
    <property type="match status" value="1"/>
</dbReference>
<evidence type="ECO:0000313" key="4">
    <source>
        <dbReference type="Proteomes" id="UP000186336"/>
    </source>
</evidence>
<evidence type="ECO:0000256" key="1">
    <source>
        <dbReference type="ARBA" id="ARBA00022741"/>
    </source>
</evidence>
<dbReference type="OrthoDB" id="6165729at2"/>
<dbReference type="Gene3D" id="3.30.1330.20">
    <property type="entry name" value="Tubulin/FtsZ, C-terminal domain"/>
    <property type="match status" value="1"/>
</dbReference>
<name>A0A1P8MUG1_9RHOB</name>
<dbReference type="InterPro" id="IPR037103">
    <property type="entry name" value="Tubulin/FtsZ-like_C"/>
</dbReference>
<evidence type="ECO:0000313" key="3">
    <source>
        <dbReference type="EMBL" id="APX11737.1"/>
    </source>
</evidence>
<reference evidence="3 4" key="1">
    <citation type="submission" date="2017-01" db="EMBL/GenBank/DDBJ databases">
        <title>Complete genome of Tateyamaria omphalii DOK1-4 isolated from seawater in Dokdo.</title>
        <authorList>
            <person name="Kim J.H."/>
            <person name="Chi W.-J."/>
        </authorList>
    </citation>
    <scope>NUCLEOTIDE SEQUENCE [LARGE SCALE GENOMIC DNA]</scope>
    <source>
        <strain evidence="3 4">DOK1-4</strain>
    </source>
</reference>
<organism evidence="3 4">
    <name type="scientific">Tateyamaria omphalii</name>
    <dbReference type="NCBI Taxonomy" id="299262"/>
    <lineage>
        <taxon>Bacteria</taxon>
        <taxon>Pseudomonadati</taxon>
        <taxon>Pseudomonadota</taxon>
        <taxon>Alphaproteobacteria</taxon>
        <taxon>Rhodobacterales</taxon>
        <taxon>Roseobacteraceae</taxon>
        <taxon>Tateyamaria</taxon>
    </lineage>
</organism>
<gene>
    <name evidence="3" type="ORF">BWR18_08620</name>
</gene>
<sequence>MPEQRLIIEMAQGVDLHGRDDTKAARRAVEQALQGASLPIFGTLDVDRNAMRIVVHIATPRPETVDTDAIAALLPYGQVEVIAEKGGLDVPVAGDVAVMAVAALEVFLPTRTD</sequence>
<dbReference type="RefSeq" id="WP_076627598.1">
    <property type="nucleotide sequence ID" value="NZ_CP019312.1"/>
</dbReference>
<dbReference type="PANTHER" id="PTHR34784:SF1">
    <property type="entry name" value="50S RIBOSOMAL PROTEIN L34"/>
    <property type="match status" value="1"/>
</dbReference>
<dbReference type="GO" id="GO:0005525">
    <property type="term" value="F:GTP binding"/>
    <property type="evidence" value="ECO:0007669"/>
    <property type="project" value="UniProtKB-KW"/>
</dbReference>
<keyword evidence="1" id="KW-0547">Nucleotide-binding</keyword>
<dbReference type="Proteomes" id="UP000186336">
    <property type="component" value="Chromosome"/>
</dbReference>
<accession>A0A1P8MUG1</accession>
<proteinExistence type="predicted"/>
<dbReference type="EMBL" id="CP019312">
    <property type="protein sequence ID" value="APX11737.1"/>
    <property type="molecule type" value="Genomic_DNA"/>
</dbReference>
<dbReference type="NCBIfam" id="TIGR02058">
    <property type="entry name" value="lin0512_fam"/>
    <property type="match status" value="1"/>
</dbReference>
<dbReference type="PANTHER" id="PTHR34784">
    <property type="entry name" value="50S RIBOSOMAL PROTEIN L34"/>
    <property type="match status" value="1"/>
</dbReference>
<dbReference type="InterPro" id="IPR011719">
    <property type="entry name" value="CHP02058"/>
</dbReference>
<dbReference type="STRING" id="299262.BWR18_08620"/>
<evidence type="ECO:0000256" key="2">
    <source>
        <dbReference type="ARBA" id="ARBA00023134"/>
    </source>
</evidence>
<keyword evidence="4" id="KW-1185">Reference proteome</keyword>
<keyword evidence="2" id="KW-0342">GTP-binding</keyword>
<dbReference type="AlphaFoldDB" id="A0A1P8MUG1"/>
<protein>
    <submittedName>
        <fullName evidence="3">Uncharacterized protein</fullName>
    </submittedName>
</protein>